<dbReference type="Proteomes" id="UP000178302">
    <property type="component" value="Unassembled WGS sequence"/>
</dbReference>
<dbReference type="GO" id="GO:0003677">
    <property type="term" value="F:DNA binding"/>
    <property type="evidence" value="ECO:0007669"/>
    <property type="project" value="UniProtKB-KW"/>
</dbReference>
<evidence type="ECO:0000256" key="7">
    <source>
        <dbReference type="ARBA" id="ARBA00023235"/>
    </source>
</evidence>
<dbReference type="GO" id="GO:0005829">
    <property type="term" value="C:cytosol"/>
    <property type="evidence" value="ECO:0007669"/>
    <property type="project" value="TreeGrafter"/>
</dbReference>
<dbReference type="InterPro" id="IPR014016">
    <property type="entry name" value="UvrD-like_ATP-bd"/>
</dbReference>
<comment type="similarity">
    <text evidence="1">Belongs to the helicase family. UvrD subfamily.</text>
</comment>
<name>A0A1G2LS03_9BACT</name>
<proteinExistence type="inferred from homology"/>
<dbReference type="Gene3D" id="1.10.486.10">
    <property type="entry name" value="PCRA, domain 4"/>
    <property type="match status" value="1"/>
</dbReference>
<dbReference type="GO" id="GO:0016887">
    <property type="term" value="F:ATP hydrolysis activity"/>
    <property type="evidence" value="ECO:0007669"/>
    <property type="project" value="RHEA"/>
</dbReference>
<comment type="caution">
    <text evidence="15">The sequence shown here is derived from an EMBL/GenBank/DDBJ whole genome shotgun (WGS) entry which is preliminary data.</text>
</comment>
<feature type="domain" description="UvrD-like helicase ATP-binding" evidence="13">
    <location>
        <begin position="5"/>
        <end position="320"/>
    </location>
</feature>
<dbReference type="Pfam" id="PF13361">
    <property type="entry name" value="UvrD_C"/>
    <property type="match status" value="1"/>
</dbReference>
<evidence type="ECO:0000256" key="9">
    <source>
        <dbReference type="ARBA" id="ARBA00034808"/>
    </source>
</evidence>
<dbReference type="PROSITE" id="PS51217">
    <property type="entry name" value="UVRD_HELICASE_CTER"/>
    <property type="match status" value="1"/>
</dbReference>
<dbReference type="SUPFAM" id="SSF52540">
    <property type="entry name" value="P-loop containing nucleoside triphosphate hydrolases"/>
    <property type="match status" value="1"/>
</dbReference>
<evidence type="ECO:0000259" key="14">
    <source>
        <dbReference type="PROSITE" id="PS51217"/>
    </source>
</evidence>
<dbReference type="InterPro" id="IPR013986">
    <property type="entry name" value="DExx_box_DNA_helicase_dom_sf"/>
</dbReference>
<accession>A0A1G2LS03</accession>
<dbReference type="Gene3D" id="3.40.50.300">
    <property type="entry name" value="P-loop containing nucleotide triphosphate hydrolases"/>
    <property type="match status" value="2"/>
</dbReference>
<dbReference type="GO" id="GO:0033202">
    <property type="term" value="C:DNA helicase complex"/>
    <property type="evidence" value="ECO:0007669"/>
    <property type="project" value="TreeGrafter"/>
</dbReference>
<evidence type="ECO:0000256" key="6">
    <source>
        <dbReference type="ARBA" id="ARBA00023125"/>
    </source>
</evidence>
<organism evidence="15 16">
    <name type="scientific">Candidatus Tagabacteria bacterium RIFCSPLOWO2_01_FULL_39_11</name>
    <dbReference type="NCBI Taxonomy" id="1802295"/>
    <lineage>
        <taxon>Bacteria</taxon>
        <taxon>Candidatus Tagaibacteriota</taxon>
    </lineage>
</organism>
<evidence type="ECO:0000313" key="16">
    <source>
        <dbReference type="Proteomes" id="UP000178302"/>
    </source>
</evidence>
<dbReference type="Pfam" id="PF00580">
    <property type="entry name" value="UvrD-helicase"/>
    <property type="match status" value="1"/>
</dbReference>
<keyword evidence="2 11" id="KW-0547">Nucleotide-binding</keyword>
<dbReference type="InterPro" id="IPR027417">
    <property type="entry name" value="P-loop_NTPase"/>
</dbReference>
<sequence>MDIIQNLNKAQEEAVKTTKGPVLIVAGAGAGKTRVITHRIAYLISKNIKPDNILAVTFTNKAADEMRERVFKLITSSKILGSQKSRNAPPISDSAPQNNGNSVSRTGRKTEQFAFLPFIGTFHSLGVKILRENAKYANISRNFSILDEDDSLKLIKESLKELELSPDQWQPKKMRALISKQKNQLKDDAAFLEESQGQYFLQTLAKIWQKYEEKLKENQAFDFDDLITKTVGLFQKNPEILKRYQDQWEYIHIDEYQDTNYAQYLMTHLLARLHENICVVGDIDQAIYGWREADYKNILNFERDWPKAKIITLEENYRSAKNILDAANEIIIKNRFRVPKNLFTNKKENGSIFAFNAGDEIEEANFVADAATKLLENGENISSIAVLYRTNFQSRVIEEAFLANNIPYQVVGVKFYARKEVKDILAYIKAALNLKDFISVKRIINTPPRGIGKVTTLKYIRHQISDDPAKSDFANFNLPKEKLKQLEKFGITLAAINENSKILKPSSLIRFAIEKTGYKKFLEDSGDDGETRLENIKELVSLAKNYDNLPIQEGINRLLSDAALMSDQDTMEKQNDKARLMTIHAAKGLEFKNVFITGLEENLFPHSSLGHENPEEHKEEERRLFYVALTRAKDNVFLSWANTRTLFGDKKLNTPSIFLSDIPKKLINHIAYNL</sequence>
<dbReference type="InterPro" id="IPR000212">
    <property type="entry name" value="DNA_helicase_UvrD/REP"/>
</dbReference>
<dbReference type="GO" id="GO:0005524">
    <property type="term" value="F:ATP binding"/>
    <property type="evidence" value="ECO:0007669"/>
    <property type="project" value="UniProtKB-UniRule"/>
</dbReference>
<dbReference type="GO" id="GO:0043138">
    <property type="term" value="F:3'-5' DNA helicase activity"/>
    <property type="evidence" value="ECO:0007669"/>
    <property type="project" value="UniProtKB-EC"/>
</dbReference>
<comment type="catalytic activity">
    <reaction evidence="10">
        <text>ATP + H2O = ADP + phosphate + H(+)</text>
        <dbReference type="Rhea" id="RHEA:13065"/>
        <dbReference type="ChEBI" id="CHEBI:15377"/>
        <dbReference type="ChEBI" id="CHEBI:15378"/>
        <dbReference type="ChEBI" id="CHEBI:30616"/>
        <dbReference type="ChEBI" id="CHEBI:43474"/>
        <dbReference type="ChEBI" id="CHEBI:456216"/>
        <dbReference type="EC" id="5.6.2.4"/>
    </reaction>
</comment>
<keyword evidence="6" id="KW-0238">DNA-binding</keyword>
<evidence type="ECO:0000256" key="12">
    <source>
        <dbReference type="SAM" id="MobiDB-lite"/>
    </source>
</evidence>
<gene>
    <name evidence="15" type="ORF">A2909_00030</name>
</gene>
<dbReference type="PROSITE" id="PS51198">
    <property type="entry name" value="UVRD_HELICASE_ATP_BIND"/>
    <property type="match status" value="1"/>
</dbReference>
<evidence type="ECO:0000313" key="15">
    <source>
        <dbReference type="EMBL" id="OHA14406.1"/>
    </source>
</evidence>
<dbReference type="GO" id="GO:0000725">
    <property type="term" value="P:recombinational repair"/>
    <property type="evidence" value="ECO:0007669"/>
    <property type="project" value="TreeGrafter"/>
</dbReference>
<evidence type="ECO:0000256" key="8">
    <source>
        <dbReference type="ARBA" id="ARBA00034617"/>
    </source>
</evidence>
<keyword evidence="3 11" id="KW-0378">Hydrolase</keyword>
<feature type="compositionally biased region" description="Polar residues" evidence="12">
    <location>
        <begin position="94"/>
        <end position="105"/>
    </location>
</feature>
<dbReference type="EMBL" id="MHQZ01000011">
    <property type="protein sequence ID" value="OHA14406.1"/>
    <property type="molecule type" value="Genomic_DNA"/>
</dbReference>
<dbReference type="Gene3D" id="1.10.10.160">
    <property type="match status" value="1"/>
</dbReference>
<evidence type="ECO:0000256" key="10">
    <source>
        <dbReference type="ARBA" id="ARBA00048988"/>
    </source>
</evidence>
<dbReference type="CDD" id="cd17932">
    <property type="entry name" value="DEXQc_UvrD"/>
    <property type="match status" value="1"/>
</dbReference>
<evidence type="ECO:0000256" key="4">
    <source>
        <dbReference type="ARBA" id="ARBA00022806"/>
    </source>
</evidence>
<evidence type="ECO:0000259" key="13">
    <source>
        <dbReference type="PROSITE" id="PS51198"/>
    </source>
</evidence>
<feature type="domain" description="UvrD-like helicase C-terminal" evidence="14">
    <location>
        <begin position="321"/>
        <end position="588"/>
    </location>
</feature>
<evidence type="ECO:0000256" key="2">
    <source>
        <dbReference type="ARBA" id="ARBA00022741"/>
    </source>
</evidence>
<dbReference type="AlphaFoldDB" id="A0A1G2LS03"/>
<reference evidence="15 16" key="1">
    <citation type="journal article" date="2016" name="Nat. Commun.">
        <title>Thousands of microbial genomes shed light on interconnected biogeochemical processes in an aquifer system.</title>
        <authorList>
            <person name="Anantharaman K."/>
            <person name="Brown C.T."/>
            <person name="Hug L.A."/>
            <person name="Sharon I."/>
            <person name="Castelle C.J."/>
            <person name="Probst A.J."/>
            <person name="Thomas B.C."/>
            <person name="Singh A."/>
            <person name="Wilkins M.J."/>
            <person name="Karaoz U."/>
            <person name="Brodie E.L."/>
            <person name="Williams K.H."/>
            <person name="Hubbard S.S."/>
            <person name="Banfield J.F."/>
        </authorList>
    </citation>
    <scope>NUCLEOTIDE SEQUENCE [LARGE SCALE GENOMIC DNA]</scope>
</reference>
<evidence type="ECO:0000256" key="1">
    <source>
        <dbReference type="ARBA" id="ARBA00009922"/>
    </source>
</evidence>
<protein>
    <recommendedName>
        <fullName evidence="9">DNA 3'-5' helicase</fullName>
        <ecNumber evidence="9">5.6.2.4</ecNumber>
    </recommendedName>
</protein>
<dbReference type="PANTHER" id="PTHR11070:SF2">
    <property type="entry name" value="ATP-DEPENDENT DNA HELICASE SRS2"/>
    <property type="match status" value="1"/>
</dbReference>
<evidence type="ECO:0000256" key="11">
    <source>
        <dbReference type="PROSITE-ProRule" id="PRU00560"/>
    </source>
</evidence>
<evidence type="ECO:0000256" key="5">
    <source>
        <dbReference type="ARBA" id="ARBA00022840"/>
    </source>
</evidence>
<keyword evidence="4 11" id="KW-0347">Helicase</keyword>
<keyword evidence="5 11" id="KW-0067">ATP-binding</keyword>
<dbReference type="PANTHER" id="PTHR11070">
    <property type="entry name" value="UVRD / RECB / PCRA DNA HELICASE FAMILY MEMBER"/>
    <property type="match status" value="1"/>
</dbReference>
<keyword evidence="7" id="KW-0413">Isomerase</keyword>
<feature type="binding site" evidence="11">
    <location>
        <begin position="26"/>
        <end position="33"/>
    </location>
    <ligand>
        <name>ATP</name>
        <dbReference type="ChEBI" id="CHEBI:30616"/>
    </ligand>
</feature>
<dbReference type="InterPro" id="IPR014017">
    <property type="entry name" value="DNA_helicase_UvrD-like_C"/>
</dbReference>
<feature type="region of interest" description="Disordered" evidence="12">
    <location>
        <begin position="83"/>
        <end position="105"/>
    </location>
</feature>
<evidence type="ECO:0000256" key="3">
    <source>
        <dbReference type="ARBA" id="ARBA00022801"/>
    </source>
</evidence>
<dbReference type="EC" id="5.6.2.4" evidence="9"/>
<comment type="catalytic activity">
    <reaction evidence="8">
        <text>Couples ATP hydrolysis with the unwinding of duplex DNA by translocating in the 3'-5' direction.</text>
        <dbReference type="EC" id="5.6.2.4"/>
    </reaction>
</comment>